<evidence type="ECO:0000256" key="1">
    <source>
        <dbReference type="SAM" id="Phobius"/>
    </source>
</evidence>
<organism evidence="2 3">
    <name type="scientific">Trypanosoma conorhini</name>
    <dbReference type="NCBI Taxonomy" id="83891"/>
    <lineage>
        <taxon>Eukaryota</taxon>
        <taxon>Discoba</taxon>
        <taxon>Euglenozoa</taxon>
        <taxon>Kinetoplastea</taxon>
        <taxon>Metakinetoplastina</taxon>
        <taxon>Trypanosomatida</taxon>
        <taxon>Trypanosomatidae</taxon>
        <taxon>Trypanosoma</taxon>
    </lineage>
</organism>
<dbReference type="RefSeq" id="XP_029224942.1">
    <property type="nucleotide sequence ID" value="XM_029374929.1"/>
</dbReference>
<dbReference type="EMBL" id="MKKU01000699">
    <property type="protein sequence ID" value="RNF03934.1"/>
    <property type="molecule type" value="Genomic_DNA"/>
</dbReference>
<feature type="transmembrane region" description="Helical" evidence="1">
    <location>
        <begin position="6"/>
        <end position="25"/>
    </location>
</feature>
<reference evidence="2 3" key="1">
    <citation type="journal article" date="2018" name="BMC Genomics">
        <title>Genomic comparison of Trypanosoma conorhini and Trypanosoma rangeli to Trypanosoma cruzi strains of high and low virulence.</title>
        <authorList>
            <person name="Bradwell K.R."/>
            <person name="Koparde V.N."/>
            <person name="Matveyev A.V."/>
            <person name="Serrano M.G."/>
            <person name="Alves J.M."/>
            <person name="Parikh H."/>
            <person name="Huang B."/>
            <person name="Lee V."/>
            <person name="Espinosa-Alvarez O."/>
            <person name="Ortiz P.A."/>
            <person name="Costa-Martins A.G."/>
            <person name="Teixeira M.M."/>
            <person name="Buck G.A."/>
        </authorList>
    </citation>
    <scope>NUCLEOTIDE SEQUENCE [LARGE SCALE GENOMIC DNA]</scope>
    <source>
        <strain evidence="2 3">025E</strain>
    </source>
</reference>
<accession>A0A3R7MK16</accession>
<sequence length="204" mass="21957">MELLTVTTTIIIIFPLGVLVVLRCGGADDAGLVCLLLLLFLCVRGGFGAAAVSVVGDLLARFPIAPLFSTPCLLLFVSLPLLSSPFATGTNLRSTRDGLHGECGHARSLFLLHRAHSLAHHFPFHFRSLTGTWTPRLCRSWGAEADERCRTFVCFPRDMSGVRPCTVRWEGGGGETVWAAPTQREGRGDVASWASAFGRVSFGG</sequence>
<evidence type="ECO:0000313" key="2">
    <source>
        <dbReference type="EMBL" id="RNF03934.1"/>
    </source>
</evidence>
<dbReference type="Proteomes" id="UP000284403">
    <property type="component" value="Unassembled WGS sequence"/>
</dbReference>
<proteinExistence type="predicted"/>
<protein>
    <submittedName>
        <fullName evidence="2">Uncharacterized protein</fullName>
    </submittedName>
</protein>
<keyword evidence="3" id="KW-1185">Reference proteome</keyword>
<dbReference type="GeneID" id="40321683"/>
<feature type="transmembrane region" description="Helical" evidence="1">
    <location>
        <begin position="62"/>
        <end position="83"/>
    </location>
</feature>
<gene>
    <name evidence="2" type="ORF">Tco025E_08072</name>
</gene>
<feature type="transmembrane region" description="Helical" evidence="1">
    <location>
        <begin position="32"/>
        <end position="56"/>
    </location>
</feature>
<keyword evidence="1" id="KW-1133">Transmembrane helix</keyword>
<keyword evidence="1" id="KW-0812">Transmembrane</keyword>
<keyword evidence="1" id="KW-0472">Membrane</keyword>
<name>A0A3R7MK16_9TRYP</name>
<evidence type="ECO:0000313" key="3">
    <source>
        <dbReference type="Proteomes" id="UP000284403"/>
    </source>
</evidence>
<comment type="caution">
    <text evidence="2">The sequence shown here is derived from an EMBL/GenBank/DDBJ whole genome shotgun (WGS) entry which is preliminary data.</text>
</comment>
<dbReference type="AlphaFoldDB" id="A0A3R7MK16"/>